<dbReference type="InterPro" id="IPR029057">
    <property type="entry name" value="PRTase-like"/>
</dbReference>
<evidence type="ECO:0000313" key="3">
    <source>
        <dbReference type="Proteomes" id="UP000069771"/>
    </source>
</evidence>
<dbReference type="EMBL" id="CP011391">
    <property type="protein sequence ID" value="AMK55894.1"/>
    <property type="molecule type" value="Genomic_DNA"/>
</dbReference>
<dbReference type="PATRIC" id="fig|1702221.3.peg.2688"/>
<organism evidence="2 3">
    <name type="scientific">Faecalibaculum rodentium</name>
    <dbReference type="NCBI Taxonomy" id="1702221"/>
    <lineage>
        <taxon>Bacteria</taxon>
        <taxon>Bacillati</taxon>
        <taxon>Bacillota</taxon>
        <taxon>Erysipelotrichia</taxon>
        <taxon>Erysipelotrichales</taxon>
        <taxon>Erysipelotrichaceae</taxon>
        <taxon>Faecalibaculum</taxon>
    </lineage>
</organism>
<gene>
    <name evidence="2" type="ORF">AALO17_27600</name>
</gene>
<protein>
    <recommendedName>
        <fullName evidence="4">Phosphoribosyltransferase domain-containing protein</fullName>
    </recommendedName>
</protein>
<evidence type="ECO:0000256" key="1">
    <source>
        <dbReference type="ARBA" id="ARBA00008007"/>
    </source>
</evidence>
<proteinExistence type="inferred from homology"/>
<dbReference type="STRING" id="1702221.AALO17_27600"/>
<dbReference type="PANTHER" id="PTHR47505">
    <property type="entry name" value="DNA UTILIZATION PROTEIN YHGH"/>
    <property type="match status" value="1"/>
</dbReference>
<dbReference type="Proteomes" id="UP000069771">
    <property type="component" value="Chromosome"/>
</dbReference>
<dbReference type="InterPro" id="IPR000836">
    <property type="entry name" value="PRTase_dom"/>
</dbReference>
<dbReference type="AlphaFoldDB" id="A0A140DZ17"/>
<dbReference type="SUPFAM" id="SSF53271">
    <property type="entry name" value="PRTase-like"/>
    <property type="match status" value="1"/>
</dbReference>
<keyword evidence="3" id="KW-1185">Reference proteome</keyword>
<sequence>MLLDDDCLCPECRKRVQELKQTYRIEGRFVHVLYVYNEFMEQLFFQYKEDRDIALAPLFLSGQSRLIRRLRGCRIAALASWPEKTLQRGFDPLTEILRAWNLEADRPWHKTRSFKQSENDPGTRKEVGHLIACTPDTTRQRRPGRLLILDDVLTTGATLDALFSLCPDAQAEALVLAAHPLWLETHKKDRQSHPVFFR</sequence>
<dbReference type="CDD" id="cd06223">
    <property type="entry name" value="PRTases_typeI"/>
    <property type="match status" value="1"/>
</dbReference>
<dbReference type="Gene3D" id="3.40.50.2020">
    <property type="match status" value="1"/>
</dbReference>
<evidence type="ECO:0000313" key="2">
    <source>
        <dbReference type="EMBL" id="AMK55894.1"/>
    </source>
</evidence>
<dbReference type="PANTHER" id="PTHR47505:SF1">
    <property type="entry name" value="DNA UTILIZATION PROTEIN YHGH"/>
    <property type="match status" value="1"/>
</dbReference>
<accession>A0A140DZ17</accession>
<evidence type="ECO:0008006" key="4">
    <source>
        <dbReference type="Google" id="ProtNLM"/>
    </source>
</evidence>
<comment type="similarity">
    <text evidence="1">Belongs to the ComF/GntX family.</text>
</comment>
<reference evidence="2 3" key="1">
    <citation type="journal article" date="2016" name="Gut Pathog.">
        <title>Whole genome sequencing of "Faecalibaculum rodentium" ALO17, isolated from C57BL/6J laboratory mouse feces.</title>
        <authorList>
            <person name="Lim S."/>
            <person name="Chang D.H."/>
            <person name="Ahn S."/>
            <person name="Kim B.C."/>
        </authorList>
    </citation>
    <scope>NUCLEOTIDE SEQUENCE [LARGE SCALE GENOMIC DNA]</scope>
    <source>
        <strain evidence="2 3">Alo17</strain>
    </source>
</reference>
<dbReference type="KEGG" id="fro:AALO17_27600"/>
<dbReference type="RefSeq" id="WP_067559941.1">
    <property type="nucleotide sequence ID" value="NZ_CAOPMF010000002.1"/>
</dbReference>
<dbReference type="InterPro" id="IPR051910">
    <property type="entry name" value="ComF/GntX_DNA_util-trans"/>
</dbReference>
<name>A0A140DZ17_9FIRM</name>